<dbReference type="EMBL" id="JAFDVH010000004">
    <property type="protein sequence ID" value="KAG7480769.1"/>
    <property type="molecule type" value="Genomic_DNA"/>
</dbReference>
<dbReference type="Proteomes" id="UP001046870">
    <property type="component" value="Chromosome 4"/>
</dbReference>
<keyword evidence="3" id="KW-1185">Reference proteome</keyword>
<gene>
    <name evidence="2" type="ORF">MATL_G00059790</name>
</gene>
<accession>A0A9D3Q7Q2</accession>
<evidence type="ECO:0000313" key="2">
    <source>
        <dbReference type="EMBL" id="KAG7480769.1"/>
    </source>
</evidence>
<protein>
    <submittedName>
        <fullName evidence="2">Uncharacterized protein</fullName>
    </submittedName>
</protein>
<comment type="caution">
    <text evidence="2">The sequence shown here is derived from an EMBL/GenBank/DDBJ whole genome shotgun (WGS) entry which is preliminary data.</text>
</comment>
<evidence type="ECO:0000313" key="3">
    <source>
        <dbReference type="Proteomes" id="UP001046870"/>
    </source>
</evidence>
<organism evidence="2 3">
    <name type="scientific">Megalops atlanticus</name>
    <name type="common">Tarpon</name>
    <name type="synonym">Clupea gigantea</name>
    <dbReference type="NCBI Taxonomy" id="7932"/>
    <lineage>
        <taxon>Eukaryota</taxon>
        <taxon>Metazoa</taxon>
        <taxon>Chordata</taxon>
        <taxon>Craniata</taxon>
        <taxon>Vertebrata</taxon>
        <taxon>Euteleostomi</taxon>
        <taxon>Actinopterygii</taxon>
        <taxon>Neopterygii</taxon>
        <taxon>Teleostei</taxon>
        <taxon>Elopiformes</taxon>
        <taxon>Megalopidae</taxon>
        <taxon>Megalops</taxon>
    </lineage>
</organism>
<name>A0A9D3Q7Q2_MEGAT</name>
<sequence length="294" mass="31467">SPVPGQCVCLSRPCPCHPVPGEVEVQCYSRSSNEQYRADAHRTHLASSDTGDPGSHHRVVPDRGVHRSPGAPRGPAQIHRPPHHHPHRGPDRPVRVPGCRRESGQALGHRHANDLPGAAVLSVRPQRAAASAHLQGKEGLDLVPPAALQDVPDHHGDPGIMVPLFHLHRDRCLPPSEGPIRLLCPHRCAAGHSRCRPLVQDPLPLPVGSAQRDGGWSDRHAECGGGQHHRVHWGLLCLCPPLLCPPPPFTQSTGGSSLRVCPVCWTVCLGQGMAPPPPAPTSGCWESLRWGAGV</sequence>
<evidence type="ECO:0000256" key="1">
    <source>
        <dbReference type="SAM" id="MobiDB-lite"/>
    </source>
</evidence>
<feature type="compositionally biased region" description="Basic and acidic residues" evidence="1">
    <location>
        <begin position="88"/>
        <end position="103"/>
    </location>
</feature>
<proteinExistence type="predicted"/>
<feature type="region of interest" description="Disordered" evidence="1">
    <location>
        <begin position="38"/>
        <end position="114"/>
    </location>
</feature>
<dbReference type="AlphaFoldDB" id="A0A9D3Q7Q2"/>
<feature type="non-terminal residue" evidence="2">
    <location>
        <position position="294"/>
    </location>
</feature>
<reference evidence="2" key="1">
    <citation type="submission" date="2021-01" db="EMBL/GenBank/DDBJ databases">
        <authorList>
            <person name="Zahm M."/>
            <person name="Roques C."/>
            <person name="Cabau C."/>
            <person name="Klopp C."/>
            <person name="Donnadieu C."/>
            <person name="Jouanno E."/>
            <person name="Lampietro C."/>
            <person name="Louis A."/>
            <person name="Herpin A."/>
            <person name="Echchiki A."/>
            <person name="Berthelot C."/>
            <person name="Parey E."/>
            <person name="Roest-Crollius H."/>
            <person name="Braasch I."/>
            <person name="Postlethwait J."/>
            <person name="Bobe J."/>
            <person name="Montfort J."/>
            <person name="Bouchez O."/>
            <person name="Begum T."/>
            <person name="Mejri S."/>
            <person name="Adams A."/>
            <person name="Chen W.-J."/>
            <person name="Guiguen Y."/>
        </authorList>
    </citation>
    <scope>NUCLEOTIDE SEQUENCE</scope>
    <source>
        <strain evidence="2">YG-15Mar2019-1</strain>
        <tissue evidence="2">Brain</tissue>
    </source>
</reference>